<feature type="domain" description="HTH tetR-type" evidence="3">
    <location>
        <begin position="11"/>
        <end position="71"/>
    </location>
</feature>
<reference evidence="4 5" key="1">
    <citation type="journal article" date="2011" name="J. Bacteriol.">
        <title>Complete genome sequence of Acidaminococcus intestini RYC-MR95, a Gram-negative bacterium from the phylum Firmicutes.</title>
        <authorList>
            <person name="D'Auria G."/>
            <person name="Galan J.C."/>
            <person name="Rodriguez-Alcayna M."/>
            <person name="Moya A."/>
            <person name="Baquero F."/>
            <person name="Latorre A."/>
        </authorList>
    </citation>
    <scope>NUCLEOTIDE SEQUENCE [LARGE SCALE GENOMIC DNA]</scope>
    <source>
        <strain evidence="4 5">RyC-MR95</strain>
    </source>
</reference>
<dbReference type="GO" id="GO:0003677">
    <property type="term" value="F:DNA binding"/>
    <property type="evidence" value="ECO:0007669"/>
    <property type="project" value="UniProtKB-UniRule"/>
</dbReference>
<name>G4Q6E1_ACIIR</name>
<evidence type="ECO:0000256" key="1">
    <source>
        <dbReference type="ARBA" id="ARBA00023125"/>
    </source>
</evidence>
<organism evidence="4 5">
    <name type="scientific">Acidaminococcus intestini (strain RyC-MR95)</name>
    <dbReference type="NCBI Taxonomy" id="568816"/>
    <lineage>
        <taxon>Bacteria</taxon>
        <taxon>Bacillati</taxon>
        <taxon>Bacillota</taxon>
        <taxon>Negativicutes</taxon>
        <taxon>Acidaminococcales</taxon>
        <taxon>Acidaminococcaceae</taxon>
        <taxon>Acidaminococcus</taxon>
    </lineage>
</organism>
<dbReference type="EMBL" id="CP003058">
    <property type="protein sequence ID" value="AEQ23431.1"/>
    <property type="molecule type" value="Genomic_DNA"/>
</dbReference>
<gene>
    <name evidence="4" type="ordered locus">Acin_2236</name>
</gene>
<dbReference type="InterPro" id="IPR001647">
    <property type="entry name" value="HTH_TetR"/>
</dbReference>
<accession>G4Q6E1</accession>
<dbReference type="SUPFAM" id="SSF46689">
    <property type="entry name" value="Homeodomain-like"/>
    <property type="match status" value="1"/>
</dbReference>
<protein>
    <recommendedName>
        <fullName evidence="3">HTH tetR-type domain-containing protein</fullName>
    </recommendedName>
</protein>
<keyword evidence="1 2" id="KW-0238">DNA-binding</keyword>
<evidence type="ECO:0000259" key="3">
    <source>
        <dbReference type="PROSITE" id="PS50977"/>
    </source>
</evidence>
<evidence type="ECO:0000256" key="2">
    <source>
        <dbReference type="PROSITE-ProRule" id="PRU00335"/>
    </source>
</evidence>
<evidence type="ECO:0000313" key="5">
    <source>
        <dbReference type="Proteomes" id="UP000007093"/>
    </source>
</evidence>
<dbReference type="AlphaFoldDB" id="G4Q6E1"/>
<sequence>MNETMLPMRTKSTRNHIKDTFLVMLKKKPFLKIRITALCQKAGITRATFYAHYLDIYDLVDDIMNDALIFLDSITDRTCHESFEDLWDVVRQNDLAVFKAYNDRLPPCHRLIDIPKYHPLVKDDTILPLMMKKIFAMEKGHFIAYMAEKEGIPAHITENIFWSIINGSMAVNKKIGWCKNTDWYELQLQLLRFTMYGLEGLGEVGKRPCVGETGSQE</sequence>
<proteinExistence type="predicted"/>
<dbReference type="GeneID" id="92879419"/>
<dbReference type="InParanoid" id="G4Q6E1"/>
<dbReference type="Proteomes" id="UP000007093">
    <property type="component" value="Chromosome"/>
</dbReference>
<dbReference type="eggNOG" id="COG1309">
    <property type="taxonomic scope" value="Bacteria"/>
</dbReference>
<dbReference type="HOGENOM" id="CLU_087539_4_0_9"/>
<keyword evidence="5" id="KW-1185">Reference proteome</keyword>
<feature type="DNA-binding region" description="H-T-H motif" evidence="2">
    <location>
        <begin position="34"/>
        <end position="53"/>
    </location>
</feature>
<dbReference type="RefSeq" id="WP_009015179.1">
    <property type="nucleotide sequence ID" value="NC_016077.1"/>
</dbReference>
<evidence type="ECO:0000313" key="4">
    <source>
        <dbReference type="EMBL" id="AEQ23431.1"/>
    </source>
</evidence>
<dbReference type="InterPro" id="IPR009057">
    <property type="entry name" value="Homeodomain-like_sf"/>
</dbReference>
<dbReference type="PROSITE" id="PS50977">
    <property type="entry name" value="HTH_TETR_2"/>
    <property type="match status" value="1"/>
</dbReference>
<dbReference type="PATRIC" id="fig|568816.4.peg.2167"/>
<dbReference type="STRING" id="568816.Acin_2236"/>
<dbReference type="KEGG" id="ain:Acin_2236"/>
<dbReference type="Gene3D" id="1.10.357.10">
    <property type="entry name" value="Tetracycline Repressor, domain 2"/>
    <property type="match status" value="1"/>
</dbReference>